<dbReference type="Pfam" id="PF16399">
    <property type="entry name" value="Aquarius_N_1st"/>
    <property type="match status" value="1"/>
</dbReference>
<evidence type="ECO:0000313" key="3">
    <source>
        <dbReference type="Proteomes" id="UP000288805"/>
    </source>
</evidence>
<dbReference type="Proteomes" id="UP000288805">
    <property type="component" value="Unassembled WGS sequence"/>
</dbReference>
<sequence length="122" mass="13967">MRYLRPIVSDVAVVAKCHLSALYTHEKGKLFAQLVDLLQFYEGFEINDHVGTQLNDDEVLQSHYDRLQSFQLLVFKKIPKLRELALANIGGIHRRADLSKRLSVLSPEELKDLVCCKVFLSV</sequence>
<reference evidence="2 3" key="1">
    <citation type="journal article" date="2018" name="PLoS Genet.">
        <title>Population sequencing reveals clonal diversity and ancestral inbreeding in the grapevine cultivar Chardonnay.</title>
        <authorList>
            <person name="Roach M.J."/>
            <person name="Johnson D.L."/>
            <person name="Bohlmann J."/>
            <person name="van Vuuren H.J."/>
            <person name="Jones S.J."/>
            <person name="Pretorius I.S."/>
            <person name="Schmidt S.A."/>
            <person name="Borneman A.R."/>
        </authorList>
    </citation>
    <scope>NUCLEOTIDE SEQUENCE [LARGE SCALE GENOMIC DNA]</scope>
    <source>
        <strain evidence="3">cv. Chardonnay</strain>
        <tissue evidence="2">Leaf</tissue>
    </source>
</reference>
<name>A0A438DHI7_VITVI</name>
<proteinExistence type="predicted"/>
<evidence type="ECO:0000259" key="1">
    <source>
        <dbReference type="Pfam" id="PF16399"/>
    </source>
</evidence>
<protein>
    <submittedName>
        <fullName evidence="2">Intron-binding protein aquarius</fullName>
    </submittedName>
</protein>
<dbReference type="InterPro" id="IPR032174">
    <property type="entry name" value="Aquarius_N"/>
</dbReference>
<comment type="caution">
    <text evidence="2">The sequence shown here is derived from an EMBL/GenBank/DDBJ whole genome shotgun (WGS) entry which is preliminary data.</text>
</comment>
<gene>
    <name evidence="2" type="primary">Aqr_0</name>
    <name evidence="2" type="ORF">CK203_078036</name>
</gene>
<accession>A0A438DHI7</accession>
<dbReference type="AlphaFoldDB" id="A0A438DHI7"/>
<dbReference type="EMBL" id="QGNW01001623">
    <property type="protein sequence ID" value="RVW34879.1"/>
    <property type="molecule type" value="Genomic_DNA"/>
</dbReference>
<evidence type="ECO:0000313" key="2">
    <source>
        <dbReference type="EMBL" id="RVW34879.1"/>
    </source>
</evidence>
<organism evidence="2 3">
    <name type="scientific">Vitis vinifera</name>
    <name type="common">Grape</name>
    <dbReference type="NCBI Taxonomy" id="29760"/>
    <lineage>
        <taxon>Eukaryota</taxon>
        <taxon>Viridiplantae</taxon>
        <taxon>Streptophyta</taxon>
        <taxon>Embryophyta</taxon>
        <taxon>Tracheophyta</taxon>
        <taxon>Spermatophyta</taxon>
        <taxon>Magnoliopsida</taxon>
        <taxon>eudicotyledons</taxon>
        <taxon>Gunneridae</taxon>
        <taxon>Pentapetalae</taxon>
        <taxon>rosids</taxon>
        <taxon>Vitales</taxon>
        <taxon>Vitaceae</taxon>
        <taxon>Viteae</taxon>
        <taxon>Vitis</taxon>
    </lineage>
</organism>
<feature type="domain" description="RNA helicase aquarius N-terminal" evidence="1">
    <location>
        <begin position="2"/>
        <end position="119"/>
    </location>
</feature>